<protein>
    <submittedName>
        <fullName evidence="4">N,O-diacetylmuramidase</fullName>
    </submittedName>
</protein>
<evidence type="ECO:0000256" key="1">
    <source>
        <dbReference type="ARBA" id="ARBA00010646"/>
    </source>
</evidence>
<comment type="similarity">
    <text evidence="1">Belongs to the glycosyl hydrolase 25 family.</text>
</comment>
<name>C1H6J8_PARBA</name>
<keyword evidence="5" id="KW-1185">Reference proteome</keyword>
<dbReference type="Pfam" id="PF01183">
    <property type="entry name" value="Glyco_hydro_25"/>
    <property type="match status" value="1"/>
</dbReference>
<dbReference type="AlphaFoldDB" id="C1H6J8"/>
<gene>
    <name evidence="4" type="ORF">PAAG_06389</name>
</gene>
<dbReference type="PANTHER" id="PTHR34135">
    <property type="entry name" value="LYSOZYME"/>
    <property type="match status" value="1"/>
</dbReference>
<evidence type="ECO:0000256" key="2">
    <source>
        <dbReference type="ARBA" id="ARBA00022801"/>
    </source>
</evidence>
<dbReference type="SMART" id="SM00641">
    <property type="entry name" value="Glyco_25"/>
    <property type="match status" value="1"/>
</dbReference>
<keyword evidence="3" id="KW-0326">Glycosidase</keyword>
<dbReference type="PANTHER" id="PTHR34135:SF2">
    <property type="entry name" value="LYSOZYME"/>
    <property type="match status" value="1"/>
</dbReference>
<sequence length="172" mass="18333">MSISQAHINTELVLSSGCIHTSILHLFQFSSPSVIKSQTKHNYQATKGTNYTDPSFSIHYTSATKAGFIRAGYQFAHPDSAIGAAQTAHFLAHLGGLTGNGITLPGMLDIESNPNGSQCYELSASAMVSWILGFRERMATARRLAVGHIPSGSSDKYEVGGDGDMLNGDQRG</sequence>
<evidence type="ECO:0000313" key="5">
    <source>
        <dbReference type="Proteomes" id="UP000002059"/>
    </source>
</evidence>
<dbReference type="RefSeq" id="XP_015700103.1">
    <property type="nucleotide sequence ID" value="XM_015845877.1"/>
</dbReference>
<dbReference type="GO" id="GO:0016998">
    <property type="term" value="P:cell wall macromolecule catabolic process"/>
    <property type="evidence" value="ECO:0007669"/>
    <property type="project" value="InterPro"/>
</dbReference>
<proteinExistence type="inferred from homology"/>
<dbReference type="Proteomes" id="UP000002059">
    <property type="component" value="Partially assembled WGS sequence"/>
</dbReference>
<accession>C1H6J8</accession>
<dbReference type="InterPro" id="IPR002053">
    <property type="entry name" value="Glyco_hydro_25"/>
</dbReference>
<dbReference type="eggNOG" id="ENOG502RYP2">
    <property type="taxonomic scope" value="Eukaryota"/>
</dbReference>
<dbReference type="HOGENOM" id="CLU_1555736_0_0_1"/>
<evidence type="ECO:0000313" key="4">
    <source>
        <dbReference type="EMBL" id="EEH35342.2"/>
    </source>
</evidence>
<dbReference type="OrthoDB" id="6590422at2759"/>
<keyword evidence="2" id="KW-0378">Hydrolase</keyword>
<reference evidence="4 5" key="1">
    <citation type="journal article" date="2011" name="PLoS Genet.">
        <title>Comparative genomic analysis of human fungal pathogens causing paracoccidioidomycosis.</title>
        <authorList>
            <person name="Desjardins C.A."/>
            <person name="Champion M.D."/>
            <person name="Holder J.W."/>
            <person name="Muszewska A."/>
            <person name="Goldberg J."/>
            <person name="Bailao A.M."/>
            <person name="Brigido M.M."/>
            <person name="Ferreira M.E."/>
            <person name="Garcia A.M."/>
            <person name="Grynberg M."/>
            <person name="Gujja S."/>
            <person name="Heiman D.I."/>
            <person name="Henn M.R."/>
            <person name="Kodira C.D."/>
            <person name="Leon-Narvaez H."/>
            <person name="Longo L.V."/>
            <person name="Ma L.J."/>
            <person name="Malavazi I."/>
            <person name="Matsuo A.L."/>
            <person name="Morais F.V."/>
            <person name="Pereira M."/>
            <person name="Rodriguez-Brito S."/>
            <person name="Sakthikumar S."/>
            <person name="Salem-Izacc S.M."/>
            <person name="Sykes S.M."/>
            <person name="Teixeira M.M."/>
            <person name="Vallejo M.C."/>
            <person name="Walter M.E."/>
            <person name="Yandava C."/>
            <person name="Young S."/>
            <person name="Zeng Q."/>
            <person name="Zucker J."/>
            <person name="Felipe M.S."/>
            <person name="Goldman G.H."/>
            <person name="Haas B.J."/>
            <person name="McEwen J.G."/>
            <person name="Nino-Vega G."/>
            <person name="Puccia R."/>
            <person name="San-Blas G."/>
            <person name="Soares C.M."/>
            <person name="Birren B.W."/>
            <person name="Cuomo C.A."/>
        </authorList>
    </citation>
    <scope>NUCLEOTIDE SEQUENCE [LARGE SCALE GENOMIC DNA]</scope>
    <source>
        <strain evidence="5">ATCC MYA-826 / Pb01</strain>
    </source>
</reference>
<dbReference type="InterPro" id="IPR018077">
    <property type="entry name" value="Glyco_hydro_fam25_subgr"/>
</dbReference>
<dbReference type="KEGG" id="pbl:PAAG_06389"/>
<evidence type="ECO:0000256" key="3">
    <source>
        <dbReference type="ARBA" id="ARBA00023295"/>
    </source>
</evidence>
<dbReference type="VEuPathDB" id="FungiDB:PAAG_06389"/>
<dbReference type="InterPro" id="IPR017853">
    <property type="entry name" value="GH"/>
</dbReference>
<dbReference type="EMBL" id="KN294009">
    <property type="protein sequence ID" value="EEH35342.2"/>
    <property type="molecule type" value="Genomic_DNA"/>
</dbReference>
<dbReference type="SUPFAM" id="SSF51445">
    <property type="entry name" value="(Trans)glycosidases"/>
    <property type="match status" value="1"/>
</dbReference>
<organism evidence="4 5">
    <name type="scientific">Paracoccidioides lutzii (strain ATCC MYA-826 / Pb01)</name>
    <name type="common">Paracoccidioides brasiliensis</name>
    <dbReference type="NCBI Taxonomy" id="502779"/>
    <lineage>
        <taxon>Eukaryota</taxon>
        <taxon>Fungi</taxon>
        <taxon>Dikarya</taxon>
        <taxon>Ascomycota</taxon>
        <taxon>Pezizomycotina</taxon>
        <taxon>Eurotiomycetes</taxon>
        <taxon>Eurotiomycetidae</taxon>
        <taxon>Onygenales</taxon>
        <taxon>Ajellomycetaceae</taxon>
        <taxon>Paracoccidioides</taxon>
    </lineage>
</organism>
<dbReference type="GeneID" id="9094901"/>
<dbReference type="GO" id="GO:0003796">
    <property type="term" value="F:lysozyme activity"/>
    <property type="evidence" value="ECO:0007669"/>
    <property type="project" value="InterPro"/>
</dbReference>
<dbReference type="GO" id="GO:0016052">
    <property type="term" value="P:carbohydrate catabolic process"/>
    <property type="evidence" value="ECO:0007669"/>
    <property type="project" value="TreeGrafter"/>
</dbReference>
<dbReference type="PROSITE" id="PS51904">
    <property type="entry name" value="GLYCOSYL_HYDROL_F25_2"/>
    <property type="match status" value="1"/>
</dbReference>
<dbReference type="Gene3D" id="3.20.20.80">
    <property type="entry name" value="Glycosidases"/>
    <property type="match status" value="1"/>
</dbReference>
<dbReference type="GO" id="GO:0009253">
    <property type="term" value="P:peptidoglycan catabolic process"/>
    <property type="evidence" value="ECO:0007669"/>
    <property type="project" value="InterPro"/>
</dbReference>